<evidence type="ECO:0000313" key="5">
    <source>
        <dbReference type="EMBL" id="RKN23904.1"/>
    </source>
</evidence>
<dbReference type="Gene3D" id="1.10.10.10">
    <property type="entry name" value="Winged helix-like DNA-binding domain superfamily/Winged helix DNA-binding domain"/>
    <property type="match status" value="1"/>
</dbReference>
<dbReference type="SUPFAM" id="SSF46785">
    <property type="entry name" value="Winged helix' DNA-binding domain"/>
    <property type="match status" value="1"/>
</dbReference>
<dbReference type="InterPro" id="IPR051081">
    <property type="entry name" value="HTH_MetalResp_TranReg"/>
</dbReference>
<sequence>MSDDPPLSGDDLVRVLGTLANPHRMRVIAALSRERAYVSRLARDLGISRALLQVHLRKLTAAGLVSAHLELSEDGKAMKYYEVEPFVLRLTPGTIAAAARTLTPPETVDPHRAER</sequence>
<keyword evidence="1" id="KW-0805">Transcription regulation</keyword>
<feature type="domain" description="HTH arsR-type" evidence="4">
    <location>
        <begin position="14"/>
        <end position="96"/>
    </location>
</feature>
<dbReference type="EMBL" id="RAZS01000001">
    <property type="protein sequence ID" value="RKN23904.1"/>
    <property type="molecule type" value="Genomic_DNA"/>
</dbReference>
<keyword evidence="7" id="KW-1185">Reference proteome</keyword>
<reference evidence="7 8" key="1">
    <citation type="submission" date="2018-09" db="EMBL/GenBank/DDBJ databases">
        <title>Micromonospora sp. nov. MS1-9, isolated from a root of Musa sp.</title>
        <authorList>
            <person name="Kuncharoen N."/>
            <person name="Kudo T."/>
            <person name="Ohkuma M."/>
            <person name="Yuki M."/>
            <person name="Tanasupawat S."/>
        </authorList>
    </citation>
    <scope>NUCLEOTIDE SEQUENCE [LARGE SCALE GENOMIC DNA]</scope>
    <source>
        <strain evidence="6 8">MS1-9</strain>
        <strain evidence="5 7">NGC1-4</strain>
    </source>
</reference>
<dbReference type="SMART" id="SM00418">
    <property type="entry name" value="HTH_ARSR"/>
    <property type="match status" value="1"/>
</dbReference>
<evidence type="ECO:0000313" key="8">
    <source>
        <dbReference type="Proteomes" id="UP000275865"/>
    </source>
</evidence>
<protein>
    <submittedName>
        <fullName evidence="6">ArsR family transcriptional regulator</fullName>
    </submittedName>
</protein>
<evidence type="ECO:0000313" key="7">
    <source>
        <dbReference type="Proteomes" id="UP000271548"/>
    </source>
</evidence>
<accession>A0A3A9Y2U9</accession>
<dbReference type="InterPro" id="IPR036388">
    <property type="entry name" value="WH-like_DNA-bd_sf"/>
</dbReference>
<dbReference type="Proteomes" id="UP000275865">
    <property type="component" value="Unassembled WGS sequence"/>
</dbReference>
<dbReference type="PANTHER" id="PTHR33154:SF33">
    <property type="entry name" value="TRANSCRIPTIONAL REPRESSOR SDPR"/>
    <property type="match status" value="1"/>
</dbReference>
<dbReference type="GO" id="GO:0003677">
    <property type="term" value="F:DNA binding"/>
    <property type="evidence" value="ECO:0007669"/>
    <property type="project" value="UniProtKB-KW"/>
</dbReference>
<dbReference type="GO" id="GO:0003700">
    <property type="term" value="F:DNA-binding transcription factor activity"/>
    <property type="evidence" value="ECO:0007669"/>
    <property type="project" value="InterPro"/>
</dbReference>
<evidence type="ECO:0000259" key="4">
    <source>
        <dbReference type="SMART" id="SM00418"/>
    </source>
</evidence>
<dbReference type="InterPro" id="IPR001845">
    <property type="entry name" value="HTH_ArsR_DNA-bd_dom"/>
</dbReference>
<evidence type="ECO:0000256" key="1">
    <source>
        <dbReference type="ARBA" id="ARBA00023015"/>
    </source>
</evidence>
<keyword evidence="3" id="KW-0804">Transcription</keyword>
<organism evidence="6 8">
    <name type="scientific">Micromonospora musae</name>
    <dbReference type="NCBI Taxonomy" id="1894970"/>
    <lineage>
        <taxon>Bacteria</taxon>
        <taxon>Bacillati</taxon>
        <taxon>Actinomycetota</taxon>
        <taxon>Actinomycetes</taxon>
        <taxon>Micromonosporales</taxon>
        <taxon>Micromonosporaceae</taxon>
        <taxon>Micromonospora</taxon>
    </lineage>
</organism>
<dbReference type="OrthoDB" id="3399802at2"/>
<dbReference type="InterPro" id="IPR036390">
    <property type="entry name" value="WH_DNA-bd_sf"/>
</dbReference>
<keyword evidence="2" id="KW-0238">DNA-binding</keyword>
<evidence type="ECO:0000313" key="6">
    <source>
        <dbReference type="EMBL" id="RKN31781.1"/>
    </source>
</evidence>
<dbReference type="InterPro" id="IPR011991">
    <property type="entry name" value="ArsR-like_HTH"/>
</dbReference>
<gene>
    <name evidence="6" type="ORF">D7044_15960</name>
    <name evidence="5" type="ORF">D7147_02460</name>
</gene>
<dbReference type="Proteomes" id="UP000271548">
    <property type="component" value="Unassembled WGS sequence"/>
</dbReference>
<proteinExistence type="predicted"/>
<dbReference type="Pfam" id="PF12840">
    <property type="entry name" value="HTH_20"/>
    <property type="match status" value="1"/>
</dbReference>
<dbReference type="AlphaFoldDB" id="A0A3A9Y2U9"/>
<evidence type="ECO:0000256" key="2">
    <source>
        <dbReference type="ARBA" id="ARBA00023125"/>
    </source>
</evidence>
<dbReference type="EMBL" id="RAZT01000007">
    <property type="protein sequence ID" value="RKN31781.1"/>
    <property type="molecule type" value="Genomic_DNA"/>
</dbReference>
<dbReference type="RefSeq" id="WP_120673580.1">
    <property type="nucleotide sequence ID" value="NZ_RAZS01000001.1"/>
</dbReference>
<dbReference type="PANTHER" id="PTHR33154">
    <property type="entry name" value="TRANSCRIPTIONAL REGULATOR, ARSR FAMILY"/>
    <property type="match status" value="1"/>
</dbReference>
<comment type="caution">
    <text evidence="6">The sequence shown here is derived from an EMBL/GenBank/DDBJ whole genome shotgun (WGS) entry which is preliminary data.</text>
</comment>
<name>A0A3A9Y2U9_9ACTN</name>
<dbReference type="CDD" id="cd00090">
    <property type="entry name" value="HTH_ARSR"/>
    <property type="match status" value="1"/>
</dbReference>
<evidence type="ECO:0000256" key="3">
    <source>
        <dbReference type="ARBA" id="ARBA00023163"/>
    </source>
</evidence>